<dbReference type="Proteomes" id="UP001301350">
    <property type="component" value="Unassembled WGS sequence"/>
</dbReference>
<feature type="compositionally biased region" description="Basic and acidic residues" evidence="2">
    <location>
        <begin position="219"/>
        <end position="229"/>
    </location>
</feature>
<sequence>MNASFADAPRRESGSGPRARLSLELGTAQRVSVSALDDVSRPPSDALHCPPGRVPVDAEASGEAPAETPEAAAVNGDANARAPTPPAHAEDRTSQQALTDENESPNRIGLLDIDQSWTLYPAAAAVDNSPLKAPPSPPVRATAAALIEVTTEMAEEHATPDVPPGERSALAATNQLTAGADDGGDTTGLEAFPAQEASYTLAERPEAQVERSASVDTADQSRERRSSRQRDRLLFQGLQAKIDSLLVEKRELLDEISDLRARMSRRIRQLELDLEEAKISRGEAEARAERLEQWRRAEQHRRQVETAPTALPACPVDNEWAAELSRTEELPRGPGQDDGASQLGQTSLSGADVEGIASTPRSSVSHIDSDVRQIVVRELHDQNRYANMRKAWQSVFRPLGNLVDRRMFGDAVVRVLRQHWLTDKRVSDAQRLTGTFPAPSAEVIDRLWLSIVGRREANMQWREFVRFYSSGAESLE</sequence>
<feature type="coiled-coil region" evidence="1">
    <location>
        <begin position="235"/>
        <end position="287"/>
    </location>
</feature>
<feature type="region of interest" description="Disordered" evidence="2">
    <location>
        <begin position="34"/>
        <end position="107"/>
    </location>
</feature>
<evidence type="ECO:0000256" key="1">
    <source>
        <dbReference type="SAM" id="Coils"/>
    </source>
</evidence>
<dbReference type="AlphaFoldDB" id="A0AAV9IUD0"/>
<keyword evidence="4" id="KW-1185">Reference proteome</keyword>
<feature type="region of interest" description="Disordered" evidence="2">
    <location>
        <begin position="1"/>
        <end position="21"/>
    </location>
</feature>
<evidence type="ECO:0000256" key="2">
    <source>
        <dbReference type="SAM" id="MobiDB-lite"/>
    </source>
</evidence>
<comment type="caution">
    <text evidence="3">The sequence shown here is derived from an EMBL/GenBank/DDBJ whole genome shotgun (WGS) entry which is preliminary data.</text>
</comment>
<organism evidence="3 4">
    <name type="scientific">Cyanidium caldarium</name>
    <name type="common">Red alga</name>
    <dbReference type="NCBI Taxonomy" id="2771"/>
    <lineage>
        <taxon>Eukaryota</taxon>
        <taxon>Rhodophyta</taxon>
        <taxon>Bangiophyceae</taxon>
        <taxon>Cyanidiales</taxon>
        <taxon>Cyanidiaceae</taxon>
        <taxon>Cyanidium</taxon>
    </lineage>
</organism>
<feature type="region of interest" description="Disordered" evidence="2">
    <location>
        <begin position="326"/>
        <end position="364"/>
    </location>
</feature>
<evidence type="ECO:0000313" key="3">
    <source>
        <dbReference type="EMBL" id="KAK4535937.1"/>
    </source>
</evidence>
<keyword evidence="1" id="KW-0175">Coiled coil</keyword>
<gene>
    <name evidence="3" type="ORF">CDCA_CDCA06G1962</name>
</gene>
<reference evidence="3 4" key="1">
    <citation type="submission" date="2022-07" db="EMBL/GenBank/DDBJ databases">
        <title>Genome-wide signatures of adaptation to extreme environments.</title>
        <authorList>
            <person name="Cho C.H."/>
            <person name="Yoon H.S."/>
        </authorList>
    </citation>
    <scope>NUCLEOTIDE SEQUENCE [LARGE SCALE GENOMIC DNA]</scope>
    <source>
        <strain evidence="3 4">DBV 063 E5</strain>
    </source>
</reference>
<accession>A0AAV9IUD0</accession>
<feature type="region of interest" description="Disordered" evidence="2">
    <location>
        <begin position="199"/>
        <end position="229"/>
    </location>
</feature>
<dbReference type="EMBL" id="JANCYW010000006">
    <property type="protein sequence ID" value="KAK4535937.1"/>
    <property type="molecule type" value="Genomic_DNA"/>
</dbReference>
<proteinExistence type="predicted"/>
<feature type="compositionally biased region" description="Low complexity" evidence="2">
    <location>
        <begin position="58"/>
        <end position="82"/>
    </location>
</feature>
<protein>
    <submittedName>
        <fullName evidence="3">Uncharacterized protein</fullName>
    </submittedName>
</protein>
<name>A0AAV9IUD0_CYACA</name>
<evidence type="ECO:0000313" key="4">
    <source>
        <dbReference type="Proteomes" id="UP001301350"/>
    </source>
</evidence>